<reference evidence="1 2" key="1">
    <citation type="submission" date="2015-01" db="EMBL/GenBank/DDBJ databases">
        <title>Evolution of Trichinella species and genotypes.</title>
        <authorList>
            <person name="Korhonen P.K."/>
            <person name="Edoardo P."/>
            <person name="Giuseppe L.R."/>
            <person name="Gasser R.B."/>
        </authorList>
    </citation>
    <scope>NUCLEOTIDE SEQUENCE [LARGE SCALE GENOMIC DNA]</scope>
    <source>
        <strain evidence="1">ISS470</strain>
    </source>
</reference>
<organism evidence="1 2">
    <name type="scientific">Trichinella pseudospiralis</name>
    <name type="common">Parasitic roundworm</name>
    <dbReference type="NCBI Taxonomy" id="6337"/>
    <lineage>
        <taxon>Eukaryota</taxon>
        <taxon>Metazoa</taxon>
        <taxon>Ecdysozoa</taxon>
        <taxon>Nematoda</taxon>
        <taxon>Enoplea</taxon>
        <taxon>Dorylaimia</taxon>
        <taxon>Trichinellida</taxon>
        <taxon>Trichinellidae</taxon>
        <taxon>Trichinella</taxon>
    </lineage>
</organism>
<evidence type="ECO:0000313" key="2">
    <source>
        <dbReference type="Proteomes" id="UP000054995"/>
    </source>
</evidence>
<accession>A0A0V1FNA7</accession>
<gene>
    <name evidence="1" type="ORF">T4D_5861</name>
</gene>
<keyword evidence="2" id="KW-1185">Reference proteome</keyword>
<dbReference type="Proteomes" id="UP000054995">
    <property type="component" value="Unassembled WGS sequence"/>
</dbReference>
<dbReference type="AlphaFoldDB" id="A0A0V1FNA7"/>
<protein>
    <submittedName>
        <fullName evidence="1">Uncharacterized protein</fullName>
    </submittedName>
</protein>
<dbReference type="EMBL" id="JYDT01000054">
    <property type="protein sequence ID" value="KRY87561.1"/>
    <property type="molecule type" value="Genomic_DNA"/>
</dbReference>
<evidence type="ECO:0000313" key="1">
    <source>
        <dbReference type="EMBL" id="KRY87561.1"/>
    </source>
</evidence>
<name>A0A0V1FNA7_TRIPS</name>
<comment type="caution">
    <text evidence="1">The sequence shown here is derived from an EMBL/GenBank/DDBJ whole genome shotgun (WGS) entry which is preliminary data.</text>
</comment>
<sequence length="67" mass="7395">MYSNCGRTLSELMLSLETGSDILSIVHHSVRITQKLSIYVMHDATGAYNGFGSPMYCYVSVFVKGQS</sequence>
<proteinExistence type="predicted"/>